<dbReference type="RefSeq" id="WP_271341672.1">
    <property type="nucleotide sequence ID" value="NZ_JAQKAB010000010.1"/>
</dbReference>
<reference evidence="10 11" key="1">
    <citation type="submission" date="2023-01" db="EMBL/GenBank/DDBJ databases">
        <title>Bacillus changyiensis sp. nov., isolated from a coastal deposit.</title>
        <authorList>
            <person name="Xiao G."/>
            <person name="Lai Q."/>
            <person name="Hu Z."/>
            <person name="Shao Z."/>
        </authorList>
    </citation>
    <scope>NUCLEOTIDE SEQUENCE [LARGE SCALE GENOMIC DNA]</scope>
    <source>
        <strain evidence="10 11">CLL-7-23</strain>
    </source>
</reference>
<accession>A0ABT4X6K4</accession>
<evidence type="ECO:0000313" key="11">
    <source>
        <dbReference type="Proteomes" id="UP001211894"/>
    </source>
</evidence>
<dbReference type="PANTHER" id="PTHR35789:SF1">
    <property type="entry name" value="SPORE GERMINATION PROTEIN B3"/>
    <property type="match status" value="1"/>
</dbReference>
<dbReference type="Proteomes" id="UP001211894">
    <property type="component" value="Unassembled WGS sequence"/>
</dbReference>
<dbReference type="Pfam" id="PF05504">
    <property type="entry name" value="Spore_GerAC"/>
    <property type="match status" value="1"/>
</dbReference>
<dbReference type="Pfam" id="PF25198">
    <property type="entry name" value="Spore_GerAC_N"/>
    <property type="match status" value="1"/>
</dbReference>
<dbReference type="InterPro" id="IPR008844">
    <property type="entry name" value="Spore_GerAC-like"/>
</dbReference>
<evidence type="ECO:0000256" key="6">
    <source>
        <dbReference type="ARBA" id="ARBA00023139"/>
    </source>
</evidence>
<evidence type="ECO:0000259" key="9">
    <source>
        <dbReference type="Pfam" id="PF25198"/>
    </source>
</evidence>
<feature type="domain" description="Spore germination GerAC-like C-terminal" evidence="8">
    <location>
        <begin position="223"/>
        <end position="388"/>
    </location>
</feature>
<comment type="caution">
    <text evidence="10">The sequence shown here is derived from an EMBL/GenBank/DDBJ whole genome shotgun (WGS) entry which is preliminary data.</text>
</comment>
<dbReference type="InterPro" id="IPR046953">
    <property type="entry name" value="Spore_GerAC-like_C"/>
</dbReference>
<evidence type="ECO:0000256" key="7">
    <source>
        <dbReference type="ARBA" id="ARBA00023288"/>
    </source>
</evidence>
<dbReference type="InterPro" id="IPR057336">
    <property type="entry name" value="GerAC_N"/>
</dbReference>
<keyword evidence="7" id="KW-0449">Lipoprotein</keyword>
<organism evidence="10 11">
    <name type="scientific">Bacillus changyiensis</name>
    <dbReference type="NCBI Taxonomy" id="3004103"/>
    <lineage>
        <taxon>Bacteria</taxon>
        <taxon>Bacillati</taxon>
        <taxon>Bacillota</taxon>
        <taxon>Bacilli</taxon>
        <taxon>Bacillales</taxon>
        <taxon>Bacillaceae</taxon>
        <taxon>Bacillus</taxon>
    </lineage>
</organism>
<keyword evidence="6" id="KW-0564">Palmitate</keyword>
<evidence type="ECO:0000256" key="3">
    <source>
        <dbReference type="ARBA" id="ARBA00022544"/>
    </source>
</evidence>
<keyword evidence="4" id="KW-0732">Signal</keyword>
<sequence length="398" mass="44492">MKKTSILVLSLLLSVQLLTGCWNRLELNELGIVGGMSIDKKNGKQVVTTQVINPGQVAAKQGKGQEAPVITYREKGDTIFEAIRRMAKSAARRLYFSHLRILVIGEDLAKDGIGDILDFVSRNHEFRPDFFIVIAKKTKAEDALRVLTALEEIPANKLFSALETSEKVWAPSITLKLDKLISDTVNEGINPHVTGLRVIGSTKKGQRTENIQQSDPEVKLKYDGMAIFKDNKLIGWMNEKDSKAANYVLGDVKSTIQEVFCSGGRGKAAIEVIHTKADVSTKLKNGSLKGNVQINVEANVGEVQCNLDLTNSKTLDYLEKRANKRLKQQIAKVIKKTQKEFKSDIYGFGEALHRSHPNYWKKVKENWNEKFTDMPINVQTNIEIHRVGMIGKPHDQAN</sequence>
<dbReference type="PROSITE" id="PS51257">
    <property type="entry name" value="PROKAR_LIPOPROTEIN"/>
    <property type="match status" value="1"/>
</dbReference>
<dbReference type="Gene3D" id="6.20.190.10">
    <property type="entry name" value="Nutrient germinant receptor protein C, domain 1"/>
    <property type="match status" value="1"/>
</dbReference>
<keyword evidence="11" id="KW-1185">Reference proteome</keyword>
<dbReference type="Gene3D" id="3.30.300.210">
    <property type="entry name" value="Nutrient germinant receptor protein C, domain 3"/>
    <property type="match status" value="1"/>
</dbReference>
<keyword evidence="5" id="KW-0472">Membrane</keyword>
<evidence type="ECO:0000256" key="1">
    <source>
        <dbReference type="ARBA" id="ARBA00004635"/>
    </source>
</evidence>
<name>A0ABT4X6K4_9BACI</name>
<evidence type="ECO:0000256" key="5">
    <source>
        <dbReference type="ARBA" id="ARBA00023136"/>
    </source>
</evidence>
<comment type="subcellular location">
    <subcellularLocation>
        <location evidence="1">Membrane</location>
        <topology evidence="1">Lipid-anchor</topology>
    </subcellularLocation>
</comment>
<comment type="similarity">
    <text evidence="2">Belongs to the GerABKC lipoprotein family.</text>
</comment>
<proteinExistence type="inferred from homology"/>
<gene>
    <name evidence="10" type="ORF">PJ311_14810</name>
</gene>
<protein>
    <submittedName>
        <fullName evidence="10">Ger(X)C family spore germination protein</fullName>
    </submittedName>
</protein>
<evidence type="ECO:0000256" key="4">
    <source>
        <dbReference type="ARBA" id="ARBA00022729"/>
    </source>
</evidence>
<evidence type="ECO:0000313" key="10">
    <source>
        <dbReference type="EMBL" id="MDA7027848.1"/>
    </source>
</evidence>
<feature type="domain" description="Spore germination protein N-terminal" evidence="9">
    <location>
        <begin position="24"/>
        <end position="195"/>
    </location>
</feature>
<evidence type="ECO:0000256" key="2">
    <source>
        <dbReference type="ARBA" id="ARBA00007886"/>
    </source>
</evidence>
<keyword evidence="3" id="KW-0309">Germination</keyword>
<dbReference type="NCBIfam" id="TIGR02887">
    <property type="entry name" value="spore_ger_x_C"/>
    <property type="match status" value="1"/>
</dbReference>
<dbReference type="InterPro" id="IPR038501">
    <property type="entry name" value="Spore_GerAC_C_sf"/>
</dbReference>
<evidence type="ECO:0000259" key="8">
    <source>
        <dbReference type="Pfam" id="PF05504"/>
    </source>
</evidence>
<dbReference type="EMBL" id="JAQKAB010000010">
    <property type="protein sequence ID" value="MDA7027848.1"/>
    <property type="molecule type" value="Genomic_DNA"/>
</dbReference>
<dbReference type="PANTHER" id="PTHR35789">
    <property type="entry name" value="SPORE GERMINATION PROTEIN B3"/>
    <property type="match status" value="1"/>
</dbReference>